<evidence type="ECO:0000259" key="4">
    <source>
        <dbReference type="Pfam" id="PF00881"/>
    </source>
</evidence>
<reference evidence="5 6" key="1">
    <citation type="journal article" date="2015" name="Genome Announc.">
        <title>Expanding the biotechnology potential of lactobacilli through comparative genomics of 213 strains and associated genera.</title>
        <authorList>
            <person name="Sun Z."/>
            <person name="Harris H.M."/>
            <person name="McCann A."/>
            <person name="Guo C."/>
            <person name="Argimon S."/>
            <person name="Zhang W."/>
            <person name="Yang X."/>
            <person name="Jeffery I.B."/>
            <person name="Cooney J.C."/>
            <person name="Kagawa T.F."/>
            <person name="Liu W."/>
            <person name="Song Y."/>
            <person name="Salvetti E."/>
            <person name="Wrobel A."/>
            <person name="Rasinkangas P."/>
            <person name="Parkhill J."/>
            <person name="Rea M.C."/>
            <person name="O'Sullivan O."/>
            <person name="Ritari J."/>
            <person name="Douillard F.P."/>
            <person name="Paul Ross R."/>
            <person name="Yang R."/>
            <person name="Briner A.E."/>
            <person name="Felis G.E."/>
            <person name="de Vos W.M."/>
            <person name="Barrangou R."/>
            <person name="Klaenhammer T.R."/>
            <person name="Caufield P.W."/>
            <person name="Cui Y."/>
            <person name="Zhang H."/>
            <person name="O'Toole P.W."/>
        </authorList>
    </citation>
    <scope>NUCLEOTIDE SEQUENCE [LARGE SCALE GENOMIC DNA]</scope>
    <source>
        <strain evidence="5 6">DSM 4864</strain>
    </source>
</reference>
<evidence type="ECO:0000256" key="3">
    <source>
        <dbReference type="ARBA" id="ARBA00023002"/>
    </source>
</evidence>
<name>A0A0R1WBQ4_9LACO</name>
<comment type="subcellular location">
    <subcellularLocation>
        <location evidence="1">Cytoplasm</location>
    </subcellularLocation>
</comment>
<dbReference type="PANTHER" id="PTHR43035:SF1">
    <property type="entry name" value="FATTY ACID REPRESSION MUTANT PROTEIN 2-RELATED"/>
    <property type="match status" value="1"/>
</dbReference>
<accession>A0A0R1WBQ4</accession>
<organism evidence="5 6">
    <name type="scientific">Limosilactobacillus oris DSM 4864</name>
    <dbReference type="NCBI Taxonomy" id="1423779"/>
    <lineage>
        <taxon>Bacteria</taxon>
        <taxon>Bacillati</taxon>
        <taxon>Bacillota</taxon>
        <taxon>Bacilli</taxon>
        <taxon>Lactobacillales</taxon>
        <taxon>Lactobacillaceae</taxon>
        <taxon>Limosilactobacillus</taxon>
    </lineage>
</organism>
<dbReference type="EMBL" id="AZGE01000015">
    <property type="protein sequence ID" value="KRM15183.1"/>
    <property type="molecule type" value="Genomic_DNA"/>
</dbReference>
<dbReference type="Gene3D" id="3.40.109.10">
    <property type="entry name" value="NADH Oxidase"/>
    <property type="match status" value="1"/>
</dbReference>
<feature type="domain" description="Nitroreductase" evidence="4">
    <location>
        <begin position="10"/>
        <end position="178"/>
    </location>
</feature>
<gene>
    <name evidence="5" type="ORF">FC49_GL000524</name>
</gene>
<dbReference type="CDD" id="cd02140">
    <property type="entry name" value="Frm2-like"/>
    <property type="match status" value="1"/>
</dbReference>
<dbReference type="RefSeq" id="WP_003712762.1">
    <property type="nucleotide sequence ID" value="NZ_AZGE01000015.1"/>
</dbReference>
<dbReference type="FunFam" id="3.40.109.10:FF:000001">
    <property type="entry name" value="Nitroreductase family"/>
    <property type="match status" value="1"/>
</dbReference>
<evidence type="ECO:0000256" key="2">
    <source>
        <dbReference type="ARBA" id="ARBA00022490"/>
    </source>
</evidence>
<dbReference type="PATRIC" id="fig|1423779.3.peg.534"/>
<dbReference type="GO" id="GO:0034599">
    <property type="term" value="P:cellular response to oxidative stress"/>
    <property type="evidence" value="ECO:0007669"/>
    <property type="project" value="InterPro"/>
</dbReference>
<dbReference type="GeneID" id="78174031"/>
<keyword evidence="2" id="KW-0963">Cytoplasm</keyword>
<protein>
    <submittedName>
        <fullName evidence="5">Nitroreductase family protein</fullName>
    </submittedName>
</protein>
<keyword evidence="3" id="KW-0560">Oxidoreductase</keyword>
<dbReference type="InterPro" id="IPR033877">
    <property type="entry name" value="Frm2/Hbn1"/>
</dbReference>
<dbReference type="Pfam" id="PF00881">
    <property type="entry name" value="Nitroreductase"/>
    <property type="match status" value="1"/>
</dbReference>
<sequence length="200" mass="22102">MKSEFNQLAAQRRSIYALGKNVTATPEEIYELVTTAVRNSPSAFNSQTVRAVVLFNQASDQVWDIVEETLAKIVTDPAAFEKTKQKIASFRAGIGTVLYLTDTSSVHKLEEQFPAYAANFAPWAEQAIGGSQQAVWTALAEQGIGASLQHYNPLIDDAIHHAFDLPAEWQLRAEMPFGSIEAPAGNKDYLDEQQVFKLIK</sequence>
<dbReference type="AlphaFoldDB" id="A0A0R1WBQ4"/>
<dbReference type="InterPro" id="IPR029479">
    <property type="entry name" value="Nitroreductase"/>
</dbReference>
<dbReference type="GO" id="GO:0016491">
    <property type="term" value="F:oxidoreductase activity"/>
    <property type="evidence" value="ECO:0007669"/>
    <property type="project" value="UniProtKB-KW"/>
</dbReference>
<evidence type="ECO:0000313" key="5">
    <source>
        <dbReference type="EMBL" id="KRM15183.1"/>
    </source>
</evidence>
<dbReference type="PANTHER" id="PTHR43035">
    <property type="entry name" value="FATTY ACID REPRESSION MUTANT PROTEIN 2-RELATED"/>
    <property type="match status" value="1"/>
</dbReference>
<proteinExistence type="predicted"/>
<dbReference type="GO" id="GO:0005737">
    <property type="term" value="C:cytoplasm"/>
    <property type="evidence" value="ECO:0007669"/>
    <property type="project" value="UniProtKB-SubCell"/>
</dbReference>
<dbReference type="InterPro" id="IPR000415">
    <property type="entry name" value="Nitroreductase-like"/>
</dbReference>
<dbReference type="Proteomes" id="UP000050973">
    <property type="component" value="Unassembled WGS sequence"/>
</dbReference>
<comment type="caution">
    <text evidence="5">The sequence shown here is derived from an EMBL/GenBank/DDBJ whole genome shotgun (WGS) entry which is preliminary data.</text>
</comment>
<evidence type="ECO:0000313" key="6">
    <source>
        <dbReference type="Proteomes" id="UP000050973"/>
    </source>
</evidence>
<evidence type="ECO:0000256" key="1">
    <source>
        <dbReference type="ARBA" id="ARBA00004496"/>
    </source>
</evidence>
<dbReference type="SUPFAM" id="SSF55469">
    <property type="entry name" value="FMN-dependent nitroreductase-like"/>
    <property type="match status" value="1"/>
</dbReference>